<dbReference type="PANTHER" id="PTHR21646">
    <property type="entry name" value="UBIQUITIN CARBOXYL-TERMINAL HYDROLASE"/>
    <property type="match status" value="1"/>
</dbReference>
<feature type="domain" description="DUSP" evidence="10">
    <location>
        <begin position="74"/>
        <end position="179"/>
    </location>
</feature>
<dbReference type="EC" id="3.4.19.12" evidence="3"/>
<accession>A0A4R0RSL8</accession>
<evidence type="ECO:0000256" key="5">
    <source>
        <dbReference type="ARBA" id="ARBA00022786"/>
    </source>
</evidence>
<dbReference type="SUPFAM" id="SSF143791">
    <property type="entry name" value="DUSP-like"/>
    <property type="match status" value="1"/>
</dbReference>
<sequence>MDSQPSSSSKRSISVDPSQESQPSYDLASLSVSDATLAADIDAYMADQGEASIPATLDVPTQSAQDNDIATSGLSGEQKLELIDSHCKVPMVPGTTWYLVSRRWYKRWRKACTGEVDKEGGVTEAELGPVDNSVLVDAAGILVSPPVERVDVEYIPAQAWSYFEDWYGKAQWPLPRRVITRGIMNEPGLEVMPPRFKVHIVTQASTNRDLAPVNVVLSTKDTVSTLIDSLVDALQQYGSRHPTRIWKLHTDTEGADQWSLDVPVADVKDKVDFFNENPRKTLEDALLESGDVFIVEYLAGSGPIMPNPDRDSQAEVSGASTPQSTASATPASGRLFGPSNFFDQMQTQSRQPSTSTDLVKADNSVLRPAALIKSNFVPRARSVKHEPGTLGLSNMGNTCFMNSAIQCLAHTQELMDYFLLGVFEEELNPENPLGMQGAIAQAFGSLSSKIWDGSGTSYSPRDFKAVLQRFAPQFGGYQQHDSQELVAFLLDGLHEDLNRVKKKPYVEKPDWEGGGDKELVALARESWEGYMKRNDSVIVDLFQGQYQSTLVCPECEKVSITFDPFMYLTLPLPIKKTWTHDVYYVPWDADKPHVKVSVELNRDASFKEVRQTLGRWMDANPEHLLTLEIFSNRFYKDLNDHVTWGEMTDNDVFVCYELPGPSLQSRSHKRQEDDPYVIPVFLSDAIRPARTFGNNSFFGYPFIIWLDQKDACDEEAMYNLILSRLERWTGNARELSRWEAGSPTDSLEEVPIPLSSDAPADSTVEINENGDVIPVEDSYPEEGDIVDQKDTVIRESQDEVLDEEPVELKFGSPRKLGFKKDIFQLHIYTHEKPYGENFSLGLKSGVSWETRREEAKDQDPPVLVRPNDVFVCEFDSHMKEFYFLEHKQWDKWDEFEHPELKANREAARSAKKRSISLQDCLDEFTKEEQLGEDDLWYCPRCKKHQQATKRFDLWKVPDVLVVHLKRFSSSRTLRDKIDAFVDFPVEGLDLTPMVGERRVATRLAEEGVDIQSLGLEDTDEPLMYDLYAVDEHLGGLGGGHYRAFAHNHVTDKWYHFDDSHVSPSSANYAVNSNAYLLFYKRRTTRPLGGKSHEKIEAARQHPKATTSDAAMEDTQLPTPPSEPMRPLISLPRSHHDDADVGWSTPPDTRSSSASRGSSSPPPLDDVDPPSFDDSALDPLILATHRFDMPDPLPSPSLPSPSSSNEAEMDSDGPDDRASNSNPNSPPSQRAGLWSVRPGPHPRRVPDLDDEMD</sequence>
<gene>
    <name evidence="11" type="primary">UBP12</name>
    <name evidence="11" type="ORF">EIP91_003204</name>
</gene>
<dbReference type="GO" id="GO:0006508">
    <property type="term" value="P:proteolysis"/>
    <property type="evidence" value="ECO:0007669"/>
    <property type="project" value="UniProtKB-KW"/>
</dbReference>
<dbReference type="Pfam" id="PF06337">
    <property type="entry name" value="DUSP"/>
    <property type="match status" value="1"/>
</dbReference>
<feature type="compositionally biased region" description="Basic and acidic residues" evidence="8">
    <location>
        <begin position="1090"/>
        <end position="1099"/>
    </location>
</feature>
<keyword evidence="5" id="KW-0833">Ubl conjugation pathway</keyword>
<organism evidence="11 12">
    <name type="scientific">Steccherinum ochraceum</name>
    <dbReference type="NCBI Taxonomy" id="92696"/>
    <lineage>
        <taxon>Eukaryota</taxon>
        <taxon>Fungi</taxon>
        <taxon>Dikarya</taxon>
        <taxon>Basidiomycota</taxon>
        <taxon>Agaricomycotina</taxon>
        <taxon>Agaricomycetes</taxon>
        <taxon>Polyporales</taxon>
        <taxon>Steccherinaceae</taxon>
        <taxon>Steccherinum</taxon>
    </lineage>
</organism>
<evidence type="ECO:0000256" key="6">
    <source>
        <dbReference type="ARBA" id="ARBA00022801"/>
    </source>
</evidence>
<dbReference type="Gene3D" id="3.30.2230.10">
    <property type="entry name" value="DUSP-like"/>
    <property type="match status" value="1"/>
</dbReference>
<dbReference type="InterPro" id="IPR006615">
    <property type="entry name" value="Pept_C19_DUSP"/>
</dbReference>
<dbReference type="InterPro" id="IPR001394">
    <property type="entry name" value="Peptidase_C19_UCH"/>
</dbReference>
<evidence type="ECO:0000259" key="10">
    <source>
        <dbReference type="PROSITE" id="PS51283"/>
    </source>
</evidence>
<evidence type="ECO:0000259" key="9">
    <source>
        <dbReference type="PROSITE" id="PS50235"/>
    </source>
</evidence>
<dbReference type="PROSITE" id="PS00973">
    <property type="entry name" value="USP_2"/>
    <property type="match status" value="1"/>
</dbReference>
<evidence type="ECO:0000256" key="2">
    <source>
        <dbReference type="ARBA" id="ARBA00009085"/>
    </source>
</evidence>
<feature type="compositionally biased region" description="Low complexity" evidence="8">
    <location>
        <begin position="1"/>
        <end position="18"/>
    </location>
</feature>
<evidence type="ECO:0000313" key="12">
    <source>
        <dbReference type="Proteomes" id="UP000292702"/>
    </source>
</evidence>
<dbReference type="Proteomes" id="UP000292702">
    <property type="component" value="Unassembled WGS sequence"/>
</dbReference>
<dbReference type="InterPro" id="IPR035927">
    <property type="entry name" value="DUSP-like_sf"/>
</dbReference>
<dbReference type="InterPro" id="IPR038765">
    <property type="entry name" value="Papain-like_cys_pep_sf"/>
</dbReference>
<dbReference type="InterPro" id="IPR018200">
    <property type="entry name" value="USP_CS"/>
</dbReference>
<evidence type="ECO:0000256" key="7">
    <source>
        <dbReference type="ARBA" id="ARBA00022807"/>
    </source>
</evidence>
<feature type="region of interest" description="Disordered" evidence="8">
    <location>
        <begin position="739"/>
        <end position="758"/>
    </location>
</feature>
<dbReference type="PROSITE" id="PS00972">
    <property type="entry name" value="USP_1"/>
    <property type="match status" value="1"/>
</dbReference>
<reference evidence="11 12" key="1">
    <citation type="submission" date="2018-11" db="EMBL/GenBank/DDBJ databases">
        <title>Genome assembly of Steccherinum ochraceum LE-BIN_3174, the white-rot fungus of the Steccherinaceae family (The Residual Polyporoid clade, Polyporales, Basidiomycota).</title>
        <authorList>
            <person name="Fedorova T.V."/>
            <person name="Glazunova O.A."/>
            <person name="Landesman E.O."/>
            <person name="Moiseenko K.V."/>
            <person name="Psurtseva N.V."/>
            <person name="Savinova O.S."/>
            <person name="Shakhova N.V."/>
            <person name="Tyazhelova T.V."/>
            <person name="Vasina D.V."/>
        </authorList>
    </citation>
    <scope>NUCLEOTIDE SEQUENCE [LARGE SCALE GENOMIC DNA]</scope>
    <source>
        <strain evidence="11 12">LE-BIN_3174</strain>
    </source>
</reference>
<keyword evidence="7" id="KW-0788">Thiol protease</keyword>
<dbReference type="InterPro" id="IPR028889">
    <property type="entry name" value="USP"/>
</dbReference>
<dbReference type="InterPro" id="IPR050185">
    <property type="entry name" value="Ub_carboxyl-term_hydrolase"/>
</dbReference>
<dbReference type="AlphaFoldDB" id="A0A4R0RSL8"/>
<dbReference type="SUPFAM" id="SSF54001">
    <property type="entry name" value="Cysteine proteinases"/>
    <property type="match status" value="1"/>
</dbReference>
<evidence type="ECO:0000256" key="4">
    <source>
        <dbReference type="ARBA" id="ARBA00022670"/>
    </source>
</evidence>
<feature type="compositionally biased region" description="Polar residues" evidence="8">
    <location>
        <begin position="314"/>
        <end position="330"/>
    </location>
</feature>
<comment type="similarity">
    <text evidence="2">Belongs to the peptidase C19 family.</text>
</comment>
<dbReference type="GO" id="GO:0004843">
    <property type="term" value="F:cysteine-type deubiquitinase activity"/>
    <property type="evidence" value="ECO:0007669"/>
    <property type="project" value="UniProtKB-EC"/>
</dbReference>
<evidence type="ECO:0000256" key="1">
    <source>
        <dbReference type="ARBA" id="ARBA00000707"/>
    </source>
</evidence>
<evidence type="ECO:0000313" key="11">
    <source>
        <dbReference type="EMBL" id="TCD71861.1"/>
    </source>
</evidence>
<feature type="region of interest" description="Disordered" evidence="8">
    <location>
        <begin position="304"/>
        <end position="332"/>
    </location>
</feature>
<dbReference type="GO" id="GO:0016579">
    <property type="term" value="P:protein deubiquitination"/>
    <property type="evidence" value="ECO:0007669"/>
    <property type="project" value="InterPro"/>
</dbReference>
<dbReference type="EMBL" id="RWJN01000002">
    <property type="protein sequence ID" value="TCD71861.1"/>
    <property type="molecule type" value="Genomic_DNA"/>
</dbReference>
<dbReference type="STRING" id="92696.A0A4R0RSL8"/>
<evidence type="ECO:0000256" key="8">
    <source>
        <dbReference type="SAM" id="MobiDB-lite"/>
    </source>
</evidence>
<dbReference type="SMART" id="SM00695">
    <property type="entry name" value="DUSP"/>
    <property type="match status" value="1"/>
</dbReference>
<comment type="catalytic activity">
    <reaction evidence="1">
        <text>Thiol-dependent hydrolysis of ester, thioester, amide, peptide and isopeptide bonds formed by the C-terminal Gly of ubiquitin (a 76-residue protein attached to proteins as an intracellular targeting signal).</text>
        <dbReference type="EC" id="3.4.19.12"/>
    </reaction>
</comment>
<feature type="region of interest" description="Disordered" evidence="8">
    <location>
        <begin position="1087"/>
        <end position="1252"/>
    </location>
</feature>
<dbReference type="PROSITE" id="PS51283">
    <property type="entry name" value="DUSP"/>
    <property type="match status" value="1"/>
</dbReference>
<feature type="region of interest" description="Disordered" evidence="8">
    <location>
        <begin position="1"/>
        <end position="26"/>
    </location>
</feature>
<dbReference type="OrthoDB" id="292964at2759"/>
<evidence type="ECO:0000256" key="3">
    <source>
        <dbReference type="ARBA" id="ARBA00012759"/>
    </source>
</evidence>
<dbReference type="Gene3D" id="3.90.70.10">
    <property type="entry name" value="Cysteine proteinases"/>
    <property type="match status" value="2"/>
</dbReference>
<feature type="domain" description="USP" evidence="9">
    <location>
        <begin position="390"/>
        <end position="1082"/>
    </location>
</feature>
<keyword evidence="12" id="KW-1185">Reference proteome</keyword>
<dbReference type="PROSITE" id="PS50235">
    <property type="entry name" value="USP_3"/>
    <property type="match status" value="1"/>
</dbReference>
<dbReference type="PANTHER" id="PTHR21646:SF24">
    <property type="entry name" value="UBIQUITIN CARBOXYL-TERMINAL HYDROLASE"/>
    <property type="match status" value="1"/>
</dbReference>
<keyword evidence="6" id="KW-0378">Hydrolase</keyword>
<dbReference type="Pfam" id="PF00443">
    <property type="entry name" value="UCH"/>
    <property type="match status" value="1"/>
</dbReference>
<keyword evidence="4" id="KW-0645">Protease</keyword>
<name>A0A4R0RSL8_9APHY</name>
<comment type="caution">
    <text evidence="11">The sequence shown here is derived from an EMBL/GenBank/DDBJ whole genome shotgun (WGS) entry which is preliminary data.</text>
</comment>
<proteinExistence type="inferred from homology"/>
<protein>
    <recommendedName>
        <fullName evidence="3">ubiquitinyl hydrolase 1</fullName>
        <ecNumber evidence="3">3.4.19.12</ecNumber>
    </recommendedName>
</protein>